<reference evidence="2" key="2">
    <citation type="submission" date="2021-04" db="EMBL/GenBank/DDBJ databases">
        <authorList>
            <person name="Gilroy R."/>
        </authorList>
    </citation>
    <scope>NUCLEOTIDE SEQUENCE</scope>
    <source>
        <strain evidence="2">CHK193-4272</strain>
    </source>
</reference>
<dbReference type="InterPro" id="IPR042267">
    <property type="entry name" value="VTC_sf"/>
</dbReference>
<protein>
    <submittedName>
        <fullName evidence="2">Polyphosphate polymerase domain-containing protein</fullName>
    </submittedName>
</protein>
<accession>A0A9D1PHT9</accession>
<dbReference type="EMBL" id="DXIE01000022">
    <property type="protein sequence ID" value="HIV61824.1"/>
    <property type="molecule type" value="Genomic_DNA"/>
</dbReference>
<organism evidence="2 3">
    <name type="scientific">Candidatus Butyricicoccus avistercoris</name>
    <dbReference type="NCBI Taxonomy" id="2838518"/>
    <lineage>
        <taxon>Bacteria</taxon>
        <taxon>Bacillati</taxon>
        <taxon>Bacillota</taxon>
        <taxon>Clostridia</taxon>
        <taxon>Eubacteriales</taxon>
        <taxon>Butyricicoccaceae</taxon>
        <taxon>Butyricicoccus</taxon>
    </lineage>
</organism>
<proteinExistence type="predicted"/>
<evidence type="ECO:0000313" key="3">
    <source>
        <dbReference type="Proteomes" id="UP000886808"/>
    </source>
</evidence>
<comment type="caution">
    <text evidence="2">The sequence shown here is derived from an EMBL/GenBank/DDBJ whole genome shotgun (WGS) entry which is preliminary data.</text>
</comment>
<dbReference type="Proteomes" id="UP000886808">
    <property type="component" value="Unassembled WGS sequence"/>
</dbReference>
<reference evidence="2" key="1">
    <citation type="journal article" date="2021" name="PeerJ">
        <title>Extensive microbial diversity within the chicken gut microbiome revealed by metagenomics and culture.</title>
        <authorList>
            <person name="Gilroy R."/>
            <person name="Ravi A."/>
            <person name="Getino M."/>
            <person name="Pursley I."/>
            <person name="Horton D.L."/>
            <person name="Alikhan N.F."/>
            <person name="Baker D."/>
            <person name="Gharbi K."/>
            <person name="Hall N."/>
            <person name="Watson M."/>
            <person name="Adriaenssens E.M."/>
            <person name="Foster-Nyarko E."/>
            <person name="Jarju S."/>
            <person name="Secka A."/>
            <person name="Antonio M."/>
            <person name="Oren A."/>
            <person name="Chaudhuri R.R."/>
            <person name="La Ragione R."/>
            <person name="Hildebrand F."/>
            <person name="Pallen M.J."/>
        </authorList>
    </citation>
    <scope>NUCLEOTIDE SEQUENCE</scope>
    <source>
        <strain evidence="2">CHK193-4272</strain>
    </source>
</reference>
<evidence type="ECO:0000259" key="1">
    <source>
        <dbReference type="Pfam" id="PF09359"/>
    </source>
</evidence>
<sequence length="238" mass="27788">MSVYNTYEIKNNNERSKKIMKFRHEWKHEIDFLDVIVLRNRLKAIMSNDIHAKNGKYLVRSLYFDNLQDKALLEKINGVNKREKFRLRYYNDNINHVSLEKKSKINGLCCKEQVKLSDEQVKAILNGDEINSKSELLNEFMFKTKSQGLKPKTIVDYVREPFVYPAGNVRVTLDYEIRTGLNSTDFLDPDRVTIPANTGAVLEVKWDEFLPAMIRDIVQLHGKRTTAFSKYAACRIYG</sequence>
<feature type="domain" description="VTC" evidence="1">
    <location>
        <begin position="23"/>
        <end position="234"/>
    </location>
</feature>
<gene>
    <name evidence="2" type="ORF">H9746_03115</name>
</gene>
<evidence type="ECO:0000313" key="2">
    <source>
        <dbReference type="EMBL" id="HIV61824.1"/>
    </source>
</evidence>
<dbReference type="CDD" id="cd07750">
    <property type="entry name" value="PolyPPase_VTC_like"/>
    <property type="match status" value="1"/>
</dbReference>
<dbReference type="Pfam" id="PF09359">
    <property type="entry name" value="VTC"/>
    <property type="match status" value="1"/>
</dbReference>
<dbReference type="InterPro" id="IPR018966">
    <property type="entry name" value="VTC_domain"/>
</dbReference>
<name>A0A9D1PHT9_9FIRM</name>
<dbReference type="Gene3D" id="3.20.100.30">
    <property type="entry name" value="VTC, catalytic tunnel domain"/>
    <property type="match status" value="1"/>
</dbReference>
<dbReference type="GO" id="GO:0006799">
    <property type="term" value="P:polyphosphate biosynthetic process"/>
    <property type="evidence" value="ECO:0007669"/>
    <property type="project" value="UniProtKB-ARBA"/>
</dbReference>
<dbReference type="AlphaFoldDB" id="A0A9D1PHT9"/>